<proteinExistence type="predicted"/>
<name>A0A0F8X8Y3_9ZZZZ</name>
<organism evidence="1">
    <name type="scientific">marine sediment metagenome</name>
    <dbReference type="NCBI Taxonomy" id="412755"/>
    <lineage>
        <taxon>unclassified sequences</taxon>
        <taxon>metagenomes</taxon>
        <taxon>ecological metagenomes</taxon>
    </lineage>
</organism>
<dbReference type="EMBL" id="LAZR01060478">
    <property type="protein sequence ID" value="KKK65592.1"/>
    <property type="molecule type" value="Genomic_DNA"/>
</dbReference>
<comment type="caution">
    <text evidence="1">The sequence shown here is derived from an EMBL/GenBank/DDBJ whole genome shotgun (WGS) entry which is preliminary data.</text>
</comment>
<protein>
    <submittedName>
        <fullName evidence="1">Uncharacterized protein</fullName>
    </submittedName>
</protein>
<reference evidence="1" key="1">
    <citation type="journal article" date="2015" name="Nature">
        <title>Complex archaea that bridge the gap between prokaryotes and eukaryotes.</title>
        <authorList>
            <person name="Spang A."/>
            <person name="Saw J.H."/>
            <person name="Jorgensen S.L."/>
            <person name="Zaremba-Niedzwiedzka K."/>
            <person name="Martijn J."/>
            <person name="Lind A.E."/>
            <person name="van Eijk R."/>
            <person name="Schleper C."/>
            <person name="Guy L."/>
            <person name="Ettema T.J."/>
        </authorList>
    </citation>
    <scope>NUCLEOTIDE SEQUENCE</scope>
</reference>
<evidence type="ECO:0000313" key="1">
    <source>
        <dbReference type="EMBL" id="KKK65592.1"/>
    </source>
</evidence>
<sequence>IALLINKVDGDSEKIKAVEVLMKEKKRA</sequence>
<feature type="non-terminal residue" evidence="1">
    <location>
        <position position="1"/>
    </location>
</feature>
<dbReference type="AlphaFoldDB" id="A0A0F8X8Y3"/>
<accession>A0A0F8X8Y3</accession>
<gene>
    <name evidence="1" type="ORF">LCGC14_2972580</name>
</gene>